<reference evidence="2 3" key="1">
    <citation type="submission" date="2019-10" db="EMBL/GenBank/DDBJ databases">
        <title>Gracilibacillus sp. nov. isolated from rice seeds.</title>
        <authorList>
            <person name="He S."/>
        </authorList>
    </citation>
    <scope>NUCLEOTIDE SEQUENCE [LARGE SCALE GENOMIC DNA]</scope>
    <source>
        <strain evidence="2 3">TD8</strain>
    </source>
</reference>
<name>A0A7C8L8C5_9BACI</name>
<comment type="caution">
    <text evidence="2">The sequence shown here is derived from an EMBL/GenBank/DDBJ whole genome shotgun (WGS) entry which is preliminary data.</text>
</comment>
<dbReference type="EMBL" id="WEID01000028">
    <property type="protein sequence ID" value="KAB8138089.1"/>
    <property type="molecule type" value="Genomic_DNA"/>
</dbReference>
<dbReference type="RefSeq" id="WP_153402187.1">
    <property type="nucleotide sequence ID" value="NZ_ML762426.1"/>
</dbReference>
<feature type="transmembrane region" description="Helical" evidence="1">
    <location>
        <begin position="6"/>
        <end position="24"/>
    </location>
</feature>
<gene>
    <name evidence="2" type="ORF">F9U64_06490</name>
</gene>
<keyword evidence="1" id="KW-0472">Membrane</keyword>
<organism evidence="2 3">
    <name type="scientific">Gracilibacillus oryzae</name>
    <dbReference type="NCBI Taxonomy" id="1672701"/>
    <lineage>
        <taxon>Bacteria</taxon>
        <taxon>Bacillati</taxon>
        <taxon>Bacillota</taxon>
        <taxon>Bacilli</taxon>
        <taxon>Bacillales</taxon>
        <taxon>Bacillaceae</taxon>
        <taxon>Gracilibacillus</taxon>
    </lineage>
</organism>
<protein>
    <submittedName>
        <fullName evidence="2">Uncharacterized protein</fullName>
    </submittedName>
</protein>
<feature type="transmembrane region" description="Helical" evidence="1">
    <location>
        <begin position="36"/>
        <end position="57"/>
    </location>
</feature>
<evidence type="ECO:0000313" key="3">
    <source>
        <dbReference type="Proteomes" id="UP000480246"/>
    </source>
</evidence>
<feature type="transmembrane region" description="Helical" evidence="1">
    <location>
        <begin position="69"/>
        <end position="90"/>
    </location>
</feature>
<keyword evidence="3" id="KW-1185">Reference proteome</keyword>
<keyword evidence="1" id="KW-0812">Transmembrane</keyword>
<dbReference type="AlphaFoldDB" id="A0A7C8L8C5"/>
<proteinExistence type="predicted"/>
<sequence length="102" mass="11478">MDLFQTLIIALNILMLIGIIVSVMKRRQNKHAAASYDLFTAHFVLLAAAGSGFLLAMRTYFFHNIEPVGQIYSTGFVWIISVICLFLGIVKTKGKNKEEDRL</sequence>
<evidence type="ECO:0000313" key="2">
    <source>
        <dbReference type="EMBL" id="KAB8138089.1"/>
    </source>
</evidence>
<accession>A0A7C8L8C5</accession>
<evidence type="ECO:0000256" key="1">
    <source>
        <dbReference type="SAM" id="Phobius"/>
    </source>
</evidence>
<dbReference type="Proteomes" id="UP000480246">
    <property type="component" value="Unassembled WGS sequence"/>
</dbReference>
<keyword evidence="1" id="KW-1133">Transmembrane helix</keyword>